<keyword evidence="1" id="KW-1188">Viral release from host cell</keyword>
<feature type="transmembrane region" description="Helical" evidence="3">
    <location>
        <begin position="394"/>
        <end position="418"/>
    </location>
</feature>
<feature type="transmembrane region" description="Helical" evidence="3">
    <location>
        <begin position="46"/>
        <end position="66"/>
    </location>
</feature>
<gene>
    <name evidence="5" type="ORF">DESPIGER_0050</name>
</gene>
<dbReference type="PANTHER" id="PTHR37813">
    <property type="entry name" value="FELS-2 PROPHAGE PROTEIN"/>
    <property type="match status" value="1"/>
</dbReference>
<keyword evidence="3" id="KW-1133">Transmembrane helix</keyword>
<evidence type="ECO:0000313" key="5">
    <source>
        <dbReference type="EMBL" id="SFV71955.1"/>
    </source>
</evidence>
<evidence type="ECO:0000256" key="3">
    <source>
        <dbReference type="SAM" id="Phobius"/>
    </source>
</evidence>
<feature type="transmembrane region" description="Helical" evidence="3">
    <location>
        <begin position="702"/>
        <end position="720"/>
    </location>
</feature>
<sequence>MEVFSVFATLSLVDMISGPLDRVRRAMRSVEGGVATLGQRMGNLALAMAPVALAAGVMLGAFGMAASKAMAFESAMADVAKVVNFETQSEFQAMNKTVMDMAGRIPMAADGIAAIIAAAGQSGVAKQDLAEFAEQAAKMGVAFDLTGDQAGKMMSDWRAGMNLTLPQVYSLADAVNHLSNNMNATAPALGEVIQRVGAVAMVCGLSETKVAALGAAFLSAGASPEVAATALKSFTTTLVKGTAMSKDQAAAFASIGLSATQLAKDMQTDAQGTIFKVLEAIAAKPKELQMSLLTTMFGQEALGSIAPLLQNMGNLSQAFELVGDKANYAGSMQAEFDTRSKTVANTLQLLSNKLTNLAISVGNAFLPSIGWAAEKLGVFVDMLRAAAETRAGQWLLQLAGAMGTALVVLTALSASMWFFSALPAMLGKALLPLKTALLGLGAPIYAAIAVLGLLYAAYRTNFGGMADYLHECWNKITLTVKGVLSVFQTLKDGSGEIRGELATQIKAAGLVGLVTTVSRVVYRIQAVFKGFSKALSNAFARIDVIFVPVRLAVAELMQALSGLFGLFTGNEVTSAASSWEAFGAALGEIAGGVLEGLATGFAWLVDGVRLFASVIGHLIDGVSALCGWLLDLGGATNEANAAADPFAWSNLGKVLGYVLGLFVAWKAALLAVRGVMVAVSAATKAWAAVQWVLNAAMSANPIGLVVIAIAGLIAAGAWLVQNWDEIAAWWNDLWGGIAAWTVEKWDAITGTITGAWDSIISGITGFGVSILSGLQGAWDTASGAASAAWEGIKGIVSGAWDAIVGGIAGFGASLLAEITEAWNAVLEFFGGLNLFESGAKLLSTFVDGIKSMASSVVESVEGVFTKVREYLPFSDAHVGPLSQLTLSGARMMTTLAEGVTSAQGGLVSKVSGALSAVGGAIRNWWNGLGTPAKDAVPDLPKTPAASELSAAVRQAAVPDMPPLRMEAEIPAVPPLRMEAPTLPSPAPLELRTGAVPELPGLEVAVPAMPEAPAMAAPELPSMPEMETPEVVIPQAPSFDVPDAEQSGGSRRTGGDTGGQTISIYGDIILPNVQNAEDFGEAMRQYLQGEISMMEGMA</sequence>
<evidence type="ECO:0000256" key="1">
    <source>
        <dbReference type="ARBA" id="ARBA00022612"/>
    </source>
</evidence>
<dbReference type="NCBIfam" id="TIGR01760">
    <property type="entry name" value="tape_meas_TP901"/>
    <property type="match status" value="1"/>
</dbReference>
<evidence type="ECO:0000256" key="2">
    <source>
        <dbReference type="SAM" id="MobiDB-lite"/>
    </source>
</evidence>
<dbReference type="OrthoDB" id="8019720at2"/>
<proteinExistence type="predicted"/>
<reference evidence="6" key="1">
    <citation type="submission" date="2016-10" db="EMBL/GenBank/DDBJ databases">
        <authorList>
            <person name="Wegmann U."/>
        </authorList>
    </citation>
    <scope>NUCLEOTIDE SEQUENCE [LARGE SCALE GENOMIC DNA]</scope>
</reference>
<dbReference type="AlphaFoldDB" id="A0A1K1LB63"/>
<keyword evidence="3" id="KW-0812">Transmembrane</keyword>
<feature type="transmembrane region" description="Helical" evidence="3">
    <location>
        <begin position="438"/>
        <end position="458"/>
    </location>
</feature>
<feature type="transmembrane region" description="Helical" evidence="3">
    <location>
        <begin position="654"/>
        <end position="682"/>
    </location>
</feature>
<dbReference type="InterPro" id="IPR010090">
    <property type="entry name" value="Phage_tape_meas"/>
</dbReference>
<keyword evidence="6" id="KW-1185">Reference proteome</keyword>
<dbReference type="PANTHER" id="PTHR37813:SF1">
    <property type="entry name" value="FELS-2 PROPHAGE PROTEIN"/>
    <property type="match status" value="1"/>
</dbReference>
<keyword evidence="3" id="KW-0472">Membrane</keyword>
<dbReference type="EMBL" id="LT630450">
    <property type="protein sequence ID" value="SFV71955.1"/>
    <property type="molecule type" value="Genomic_DNA"/>
</dbReference>
<feature type="domain" description="Phage tail tape measure protein" evidence="4">
    <location>
        <begin position="96"/>
        <end position="298"/>
    </location>
</feature>
<name>A0A1K1LB63_9BACT</name>
<feature type="region of interest" description="Disordered" evidence="2">
    <location>
        <begin position="1037"/>
        <end position="1059"/>
    </location>
</feature>
<organism evidence="5 6">
    <name type="scientific">Desulfovibrio piger</name>
    <dbReference type="NCBI Taxonomy" id="901"/>
    <lineage>
        <taxon>Bacteria</taxon>
        <taxon>Pseudomonadati</taxon>
        <taxon>Thermodesulfobacteriota</taxon>
        <taxon>Desulfovibrionia</taxon>
        <taxon>Desulfovibrionales</taxon>
        <taxon>Desulfovibrionaceae</taxon>
        <taxon>Desulfovibrio</taxon>
    </lineage>
</organism>
<dbReference type="Proteomes" id="UP000186323">
    <property type="component" value="Chromosome I"/>
</dbReference>
<accession>A0A1K1LB63</accession>
<protein>
    <submittedName>
        <fullName evidence="5">Phage tape measure</fullName>
    </submittedName>
</protein>
<evidence type="ECO:0000259" key="4">
    <source>
        <dbReference type="Pfam" id="PF10145"/>
    </source>
</evidence>
<dbReference type="Pfam" id="PF10145">
    <property type="entry name" value="PhageMin_Tail"/>
    <property type="match status" value="1"/>
</dbReference>
<dbReference type="KEGG" id="dpg:DESPIGER_0050"/>
<evidence type="ECO:0000313" key="6">
    <source>
        <dbReference type="Proteomes" id="UP000186323"/>
    </source>
</evidence>